<feature type="region of interest" description="Disordered" evidence="4">
    <location>
        <begin position="741"/>
        <end position="766"/>
    </location>
</feature>
<keyword evidence="5" id="KW-0472">Membrane</keyword>
<dbReference type="SMART" id="SM00408">
    <property type="entry name" value="IGc2"/>
    <property type="match status" value="2"/>
</dbReference>
<dbReference type="AlphaFoldDB" id="A0A6P7I8Z4"/>
<dbReference type="SMART" id="SM00409">
    <property type="entry name" value="IG"/>
    <property type="match status" value="4"/>
</dbReference>
<name>A0A6P7I8Z4_9TELE</name>
<feature type="chain" id="PRO_5028460973" evidence="6">
    <location>
        <begin position="20"/>
        <end position="766"/>
    </location>
</feature>
<evidence type="ECO:0000256" key="5">
    <source>
        <dbReference type="SAM" id="Phobius"/>
    </source>
</evidence>
<dbReference type="RefSeq" id="XP_028262218.1">
    <property type="nucleotide sequence ID" value="XM_028406417.1"/>
</dbReference>
<dbReference type="Pfam" id="PF13895">
    <property type="entry name" value="Ig_2"/>
    <property type="match status" value="2"/>
</dbReference>
<dbReference type="InterPro" id="IPR050488">
    <property type="entry name" value="Ig_Fc_receptor"/>
</dbReference>
<reference evidence="9" key="1">
    <citation type="submission" date="2025-08" db="UniProtKB">
        <authorList>
            <consortium name="RefSeq"/>
        </authorList>
    </citation>
    <scope>IDENTIFICATION</scope>
</reference>
<dbReference type="GO" id="GO:0009897">
    <property type="term" value="C:external side of plasma membrane"/>
    <property type="evidence" value="ECO:0007669"/>
    <property type="project" value="TreeGrafter"/>
</dbReference>
<evidence type="ECO:0000256" key="3">
    <source>
        <dbReference type="ARBA" id="ARBA00023180"/>
    </source>
</evidence>
<dbReference type="CTD" id="100333180"/>
<keyword evidence="8" id="KW-1185">Reference proteome</keyword>
<dbReference type="SUPFAM" id="SSF48726">
    <property type="entry name" value="Immunoglobulin"/>
    <property type="match status" value="4"/>
</dbReference>
<dbReference type="PANTHER" id="PTHR11481">
    <property type="entry name" value="IMMUNOGLOBULIN FC RECEPTOR"/>
    <property type="match status" value="1"/>
</dbReference>
<organism evidence="8 9">
    <name type="scientific">Parambassis ranga</name>
    <name type="common">Indian glassy fish</name>
    <dbReference type="NCBI Taxonomy" id="210632"/>
    <lineage>
        <taxon>Eukaryota</taxon>
        <taxon>Metazoa</taxon>
        <taxon>Chordata</taxon>
        <taxon>Craniata</taxon>
        <taxon>Vertebrata</taxon>
        <taxon>Euteleostomi</taxon>
        <taxon>Actinopterygii</taxon>
        <taxon>Neopterygii</taxon>
        <taxon>Teleostei</taxon>
        <taxon>Neoteleostei</taxon>
        <taxon>Acanthomorphata</taxon>
        <taxon>Ovalentaria</taxon>
        <taxon>Ambassidae</taxon>
        <taxon>Parambassis</taxon>
    </lineage>
</organism>
<dbReference type="InterPro" id="IPR003599">
    <property type="entry name" value="Ig_sub"/>
</dbReference>
<dbReference type="GO" id="GO:0006955">
    <property type="term" value="P:immune response"/>
    <property type="evidence" value="ECO:0007669"/>
    <property type="project" value="TreeGrafter"/>
</dbReference>
<dbReference type="InParanoid" id="A0A6P7I8Z4"/>
<keyword evidence="2" id="KW-1015">Disulfide bond</keyword>
<dbReference type="Proteomes" id="UP000515145">
    <property type="component" value="Chromosome 1"/>
</dbReference>
<feature type="signal peptide" evidence="6">
    <location>
        <begin position="1"/>
        <end position="19"/>
    </location>
</feature>
<evidence type="ECO:0000313" key="9">
    <source>
        <dbReference type="RefSeq" id="XP_028262218.1"/>
    </source>
</evidence>
<dbReference type="InterPro" id="IPR040878">
    <property type="entry name" value="IL-40-like_Ig"/>
</dbReference>
<sequence>MGLLLLLASALLTSHFHTGSQVDAQTAFTIRSVRLTIEPGTDVARGTDVTVRCQAAVSSSGQETLTREYTIYKEGIVVYTKTTSSSEDFLYPLSEARASNSGKYKCKVSIQSRSLESNAEKLTVTGLSDPVLHLKKGVVTEGEDVTVRCTAPGETGSFFFYFYDNSKEIYGVQANTNQTETTLHFATGIHRVHCTYTVFILPDSFKSNKSNTVNVSVKELSIMPFLKVSPQSMIYEGDRLNISCSVRGYLPSSESIELHLSRENDLLSTGYSEISHSMLAPANVPELRFECRLTSGNVVKVVTNNVPVTELFSTPTLTVSPAEVFQREKMMLTCKSQRYATERINESELTYTLDPEERARPTMSRGVFLSTAPPEDINYTCTAEAKGIKKQSQALALRPKVSVSTPFISVLGTAILGQTIQIHCDTAKGSLPINYTLIKGYEPVAWKTVHLFSEKAVFSITINKTEDIKQYMCAAANSHRGELLGERLSANVIEPLTWATLSAVPDLDDLSEGQQLHLICKVKGSMPVTFKWYRVGSAIPLNITTVQQKHKDYHVPVLSKEHNGQYYCEATNPAHIMVRSEELSIEVRLALWKKALIGGMILLVVSLLVLAMCVLHYKSKRGKREGAAELSVKPSSPKSDDTLTVSLTRDTEVYNAATVKVDRAVVSVWTERKPETAVDEESSMVSNEPDVEYTEVVHPRSSDPARAPPRKGTDTVYSELQNAPQGAADLHDYGSVEYAELNSEQPETAQRHPEVSGCQDLPVPVD</sequence>
<dbReference type="InterPro" id="IPR013783">
    <property type="entry name" value="Ig-like_fold"/>
</dbReference>
<evidence type="ECO:0000313" key="8">
    <source>
        <dbReference type="Proteomes" id="UP000515145"/>
    </source>
</evidence>
<feature type="domain" description="Ig-like" evidence="7">
    <location>
        <begin position="495"/>
        <end position="584"/>
    </location>
</feature>
<feature type="region of interest" description="Disordered" evidence="4">
    <location>
        <begin position="679"/>
        <end position="716"/>
    </location>
</feature>
<evidence type="ECO:0000256" key="4">
    <source>
        <dbReference type="SAM" id="MobiDB-lite"/>
    </source>
</evidence>
<evidence type="ECO:0000259" key="7">
    <source>
        <dbReference type="PROSITE" id="PS50835"/>
    </source>
</evidence>
<evidence type="ECO:0000256" key="6">
    <source>
        <dbReference type="SAM" id="SignalP"/>
    </source>
</evidence>
<dbReference type="GO" id="GO:0007166">
    <property type="term" value="P:cell surface receptor signaling pathway"/>
    <property type="evidence" value="ECO:0007669"/>
    <property type="project" value="TreeGrafter"/>
</dbReference>
<dbReference type="GO" id="GO:0098742">
    <property type="term" value="P:cell-cell adhesion via plasma-membrane adhesion molecules"/>
    <property type="evidence" value="ECO:0007669"/>
    <property type="project" value="TreeGrafter"/>
</dbReference>
<evidence type="ECO:0000256" key="2">
    <source>
        <dbReference type="ARBA" id="ARBA00023157"/>
    </source>
</evidence>
<dbReference type="Pfam" id="PF17736">
    <property type="entry name" value="Ig_C17orf99"/>
    <property type="match status" value="1"/>
</dbReference>
<dbReference type="GeneID" id="114436217"/>
<dbReference type="InterPro" id="IPR003598">
    <property type="entry name" value="Ig_sub2"/>
</dbReference>
<keyword evidence="3" id="KW-0325">Glycoprotein</keyword>
<keyword evidence="1 6" id="KW-0732">Signal</keyword>
<dbReference type="InterPro" id="IPR036179">
    <property type="entry name" value="Ig-like_dom_sf"/>
</dbReference>
<evidence type="ECO:0000256" key="1">
    <source>
        <dbReference type="ARBA" id="ARBA00022729"/>
    </source>
</evidence>
<dbReference type="PANTHER" id="PTHR11481:SF125">
    <property type="entry name" value="PLATELET ENDOTHELIAL CELL ADHESION MOLECULE-LIKE ISOFORM X1"/>
    <property type="match status" value="1"/>
</dbReference>
<dbReference type="GO" id="GO:0004888">
    <property type="term" value="F:transmembrane signaling receptor activity"/>
    <property type="evidence" value="ECO:0007669"/>
    <property type="project" value="TreeGrafter"/>
</dbReference>
<feature type="transmembrane region" description="Helical" evidence="5">
    <location>
        <begin position="595"/>
        <end position="615"/>
    </location>
</feature>
<dbReference type="PROSITE" id="PS50835">
    <property type="entry name" value="IG_LIKE"/>
    <property type="match status" value="2"/>
</dbReference>
<dbReference type="OrthoDB" id="9950534at2759"/>
<protein>
    <submittedName>
        <fullName evidence="9">Platelet endothelial cell adhesion molecule isoform X1</fullName>
    </submittedName>
</protein>
<keyword evidence="5" id="KW-0812">Transmembrane</keyword>
<gene>
    <name evidence="9" type="primary">pecam1b</name>
</gene>
<dbReference type="Gene3D" id="2.60.40.10">
    <property type="entry name" value="Immunoglobulins"/>
    <property type="match status" value="4"/>
</dbReference>
<dbReference type="InterPro" id="IPR007110">
    <property type="entry name" value="Ig-like_dom"/>
</dbReference>
<accession>A0A6P7I8Z4</accession>
<feature type="domain" description="Ig-like" evidence="7">
    <location>
        <begin position="399"/>
        <end position="489"/>
    </location>
</feature>
<proteinExistence type="predicted"/>
<keyword evidence="5" id="KW-1133">Transmembrane helix</keyword>